<dbReference type="EMBL" id="JAAHFQ010000143">
    <property type="protein sequence ID" value="NER27868.1"/>
    <property type="molecule type" value="Genomic_DNA"/>
</dbReference>
<organism evidence="3">
    <name type="scientific">Symploca sp. SIO1C4</name>
    <dbReference type="NCBI Taxonomy" id="2607765"/>
    <lineage>
        <taxon>Bacteria</taxon>
        <taxon>Bacillati</taxon>
        <taxon>Cyanobacteriota</taxon>
        <taxon>Cyanophyceae</taxon>
        <taxon>Coleofasciculales</taxon>
        <taxon>Coleofasciculaceae</taxon>
        <taxon>Symploca</taxon>
    </lineage>
</organism>
<name>A0A6B3NF91_9CYAN</name>
<gene>
    <name evidence="3" type="ORF">F6J89_09595</name>
</gene>
<dbReference type="NCBIfam" id="TIGR01552">
    <property type="entry name" value="phd_fam"/>
    <property type="match status" value="1"/>
</dbReference>
<reference evidence="3" key="1">
    <citation type="submission" date="2019-11" db="EMBL/GenBank/DDBJ databases">
        <title>Genomic insights into an expanded diversity of filamentous marine cyanobacteria reveals the extraordinary biosynthetic potential of Moorea and Okeania.</title>
        <authorList>
            <person name="Ferreira Leao T."/>
            <person name="Wang M."/>
            <person name="Moss N."/>
            <person name="Da Silva R."/>
            <person name="Sanders J."/>
            <person name="Nurk S."/>
            <person name="Gurevich A."/>
            <person name="Humphrey G."/>
            <person name="Reher R."/>
            <person name="Zhu Q."/>
            <person name="Belda-Ferre P."/>
            <person name="Glukhov E."/>
            <person name="Rex R."/>
            <person name="Dorrestein P.C."/>
            <person name="Knight R."/>
            <person name="Pevzner P."/>
            <person name="Gerwick W.H."/>
            <person name="Gerwick L."/>
        </authorList>
    </citation>
    <scope>NUCLEOTIDE SEQUENCE</scope>
    <source>
        <strain evidence="3">SIO1C4</strain>
    </source>
</reference>
<dbReference type="Gene3D" id="3.40.1620.10">
    <property type="entry name" value="YefM-like domain"/>
    <property type="match status" value="1"/>
</dbReference>
<dbReference type="Gene3D" id="6.10.250.330">
    <property type="match status" value="1"/>
</dbReference>
<dbReference type="AlphaFoldDB" id="A0A6B3NF91"/>
<comment type="function">
    <text evidence="2">Antitoxin component of a type II toxin-antitoxin (TA) system.</text>
</comment>
<dbReference type="InterPro" id="IPR006442">
    <property type="entry name" value="Antitoxin_Phd/YefM"/>
</dbReference>
<accession>A0A6B3NF91</accession>
<evidence type="ECO:0000313" key="3">
    <source>
        <dbReference type="EMBL" id="NER27868.1"/>
    </source>
</evidence>
<proteinExistence type="inferred from homology"/>
<protein>
    <recommendedName>
        <fullName evidence="2">Antitoxin</fullName>
    </recommendedName>
</protein>
<dbReference type="PANTHER" id="PTHR33713">
    <property type="entry name" value="ANTITOXIN YAFN-RELATED"/>
    <property type="match status" value="1"/>
</dbReference>
<dbReference type="Pfam" id="PF02604">
    <property type="entry name" value="PhdYeFM_antitox"/>
    <property type="match status" value="1"/>
</dbReference>
<evidence type="ECO:0000256" key="1">
    <source>
        <dbReference type="ARBA" id="ARBA00009981"/>
    </source>
</evidence>
<dbReference type="PANTHER" id="PTHR33713:SF6">
    <property type="entry name" value="ANTITOXIN YEFM"/>
    <property type="match status" value="1"/>
</dbReference>
<evidence type="ECO:0000256" key="2">
    <source>
        <dbReference type="RuleBase" id="RU362080"/>
    </source>
</evidence>
<dbReference type="InterPro" id="IPR051405">
    <property type="entry name" value="phD/YefM_antitoxin"/>
</dbReference>
<dbReference type="SUPFAM" id="SSF143120">
    <property type="entry name" value="YefM-like"/>
    <property type="match status" value="1"/>
</dbReference>
<comment type="caution">
    <text evidence="3">The sequence shown here is derived from an EMBL/GenBank/DDBJ whole genome shotgun (WGS) entry which is preliminary data.</text>
</comment>
<comment type="similarity">
    <text evidence="1 2">Belongs to the phD/YefM antitoxin family.</text>
</comment>
<sequence>MDIVTYSEFRKRLAPLLDKVNEDSAPLLVTRQNGSPVVVMTLEDFKAYEATFYLLSSKKNAKRLDQAIAELRSAKGIERGLIEE</sequence>
<dbReference type="InterPro" id="IPR036165">
    <property type="entry name" value="YefM-like_sf"/>
</dbReference>